<organism evidence="3 4">
    <name type="scientific">Streptomyces polygonati</name>
    <dbReference type="NCBI Taxonomy" id="1617087"/>
    <lineage>
        <taxon>Bacteria</taxon>
        <taxon>Bacillati</taxon>
        <taxon>Actinomycetota</taxon>
        <taxon>Actinomycetes</taxon>
        <taxon>Kitasatosporales</taxon>
        <taxon>Streptomycetaceae</taxon>
        <taxon>Streptomyces</taxon>
    </lineage>
</organism>
<dbReference type="SUPFAM" id="SSF102588">
    <property type="entry name" value="LmbE-like"/>
    <property type="match status" value="1"/>
</dbReference>
<keyword evidence="3" id="KW-0378">Hydrolase</keyword>
<dbReference type="Pfam" id="PF02585">
    <property type="entry name" value="PIG-L"/>
    <property type="match status" value="1"/>
</dbReference>
<proteinExistence type="predicted"/>
<evidence type="ECO:0000313" key="4">
    <source>
        <dbReference type="Proteomes" id="UP001595765"/>
    </source>
</evidence>
<dbReference type="EC" id="3.5.1.-" evidence="3"/>
<accession>A0ABV8HK01</accession>
<dbReference type="PANTHER" id="PTHR12993:SF29">
    <property type="entry name" value="BLR3841 PROTEIN"/>
    <property type="match status" value="1"/>
</dbReference>
<dbReference type="EMBL" id="JBHSBB010000007">
    <property type="protein sequence ID" value="MFC4031347.1"/>
    <property type="molecule type" value="Genomic_DNA"/>
</dbReference>
<name>A0ABV8HK01_9ACTN</name>
<dbReference type="GO" id="GO:0016787">
    <property type="term" value="F:hydrolase activity"/>
    <property type="evidence" value="ECO:0007669"/>
    <property type="project" value="UniProtKB-KW"/>
</dbReference>
<gene>
    <name evidence="3" type="ORF">ACFO3J_07640</name>
</gene>
<dbReference type="RefSeq" id="WP_386427416.1">
    <property type="nucleotide sequence ID" value="NZ_JBHSBB010000007.1"/>
</dbReference>
<comment type="caution">
    <text evidence="3">The sequence shown here is derived from an EMBL/GenBank/DDBJ whole genome shotgun (WGS) entry which is preliminary data.</text>
</comment>
<dbReference type="PANTHER" id="PTHR12993">
    <property type="entry name" value="N-ACETYLGLUCOSAMINYL-PHOSPHATIDYLINOSITOL DE-N-ACETYLASE-RELATED"/>
    <property type="match status" value="1"/>
</dbReference>
<evidence type="ECO:0000313" key="3">
    <source>
        <dbReference type="EMBL" id="MFC4031347.1"/>
    </source>
</evidence>
<feature type="region of interest" description="Disordered" evidence="2">
    <location>
        <begin position="1"/>
        <end position="20"/>
    </location>
</feature>
<keyword evidence="4" id="KW-1185">Reference proteome</keyword>
<dbReference type="InterPro" id="IPR003737">
    <property type="entry name" value="GlcNAc_PI_deacetylase-related"/>
</dbReference>
<keyword evidence="1" id="KW-0862">Zinc</keyword>
<reference evidence="4" key="1">
    <citation type="journal article" date="2019" name="Int. J. Syst. Evol. Microbiol.">
        <title>The Global Catalogue of Microorganisms (GCM) 10K type strain sequencing project: providing services to taxonomists for standard genome sequencing and annotation.</title>
        <authorList>
            <consortium name="The Broad Institute Genomics Platform"/>
            <consortium name="The Broad Institute Genome Sequencing Center for Infectious Disease"/>
            <person name="Wu L."/>
            <person name="Ma J."/>
        </authorList>
    </citation>
    <scope>NUCLEOTIDE SEQUENCE [LARGE SCALE GENOMIC DNA]</scope>
    <source>
        <strain evidence="4">CGMCC 4.7237</strain>
    </source>
</reference>
<evidence type="ECO:0000256" key="2">
    <source>
        <dbReference type="SAM" id="MobiDB-lite"/>
    </source>
</evidence>
<dbReference type="Gene3D" id="3.40.50.10320">
    <property type="entry name" value="LmbE-like"/>
    <property type="match status" value="1"/>
</dbReference>
<sequence length="256" mass="27756">MTQQPRDQPRYANPIQAPGTDEEQWRAWDGWNKLPEVELPTSGRVVVVAAHPDDEVLGAGGMMAMLAASGVAITVVSVTDGERSHAGGTAVTPERLAELRADELRASLVELGAGTADIVRLKVPDSEVAFHEDEVAAALEARMAGARLCLSPWIGDVHGDHEAAGRAALAATRTASVRCLMYPVWMWHWARPDDSRVPWSSALRVRLPGTARARKRAAVERLTTQITPLGPDPRDAAPMPPEEIAHHLRDVEVVFE</sequence>
<dbReference type="Proteomes" id="UP001595765">
    <property type="component" value="Unassembled WGS sequence"/>
</dbReference>
<protein>
    <submittedName>
        <fullName evidence="3">PIG-L deacetylase family protein</fullName>
        <ecNumber evidence="3">3.5.1.-</ecNumber>
    </submittedName>
</protein>
<dbReference type="InterPro" id="IPR024078">
    <property type="entry name" value="LmbE-like_dom_sf"/>
</dbReference>
<evidence type="ECO:0000256" key="1">
    <source>
        <dbReference type="ARBA" id="ARBA00022833"/>
    </source>
</evidence>